<evidence type="ECO:0000313" key="3">
    <source>
        <dbReference type="Proteomes" id="UP000287651"/>
    </source>
</evidence>
<accession>A0A426XWU9</accession>
<proteinExistence type="predicted"/>
<dbReference type="AlphaFoldDB" id="A0A426XWU9"/>
<evidence type="ECO:0000313" key="2">
    <source>
        <dbReference type="EMBL" id="RRT43934.1"/>
    </source>
</evidence>
<protein>
    <submittedName>
        <fullName evidence="2">Uncharacterized protein</fullName>
    </submittedName>
</protein>
<feature type="region of interest" description="Disordered" evidence="1">
    <location>
        <begin position="117"/>
        <end position="137"/>
    </location>
</feature>
<gene>
    <name evidence="2" type="ORF">B296_00056086</name>
</gene>
<sequence>MRWDLAGNAKGDRRKEDQRTCRKIAGGCRSMRDRCRRCISSPFAESLIFCFGCNTPLGSQLLSSALLIIPPHDQVPHGDSPTNLWDELGLRSLHVWPLPTHRRASVTSDCVCSFGNSSPTHSQVTPGRSIALGQSVT</sequence>
<dbReference type="EMBL" id="AMZH03016812">
    <property type="protein sequence ID" value="RRT43934.1"/>
    <property type="molecule type" value="Genomic_DNA"/>
</dbReference>
<organism evidence="2 3">
    <name type="scientific">Ensete ventricosum</name>
    <name type="common">Abyssinian banana</name>
    <name type="synonym">Musa ensete</name>
    <dbReference type="NCBI Taxonomy" id="4639"/>
    <lineage>
        <taxon>Eukaryota</taxon>
        <taxon>Viridiplantae</taxon>
        <taxon>Streptophyta</taxon>
        <taxon>Embryophyta</taxon>
        <taxon>Tracheophyta</taxon>
        <taxon>Spermatophyta</taxon>
        <taxon>Magnoliopsida</taxon>
        <taxon>Liliopsida</taxon>
        <taxon>Zingiberales</taxon>
        <taxon>Musaceae</taxon>
        <taxon>Ensete</taxon>
    </lineage>
</organism>
<reference evidence="2 3" key="1">
    <citation type="journal article" date="2014" name="Agronomy (Basel)">
        <title>A Draft Genome Sequence for Ensete ventricosum, the Drought-Tolerant Tree Against Hunger.</title>
        <authorList>
            <person name="Harrison J."/>
            <person name="Moore K.A."/>
            <person name="Paszkiewicz K."/>
            <person name="Jones T."/>
            <person name="Grant M."/>
            <person name="Ambacheew D."/>
            <person name="Muzemil S."/>
            <person name="Studholme D.J."/>
        </authorList>
    </citation>
    <scope>NUCLEOTIDE SEQUENCE [LARGE SCALE GENOMIC DNA]</scope>
</reference>
<comment type="caution">
    <text evidence="2">The sequence shown here is derived from an EMBL/GenBank/DDBJ whole genome shotgun (WGS) entry which is preliminary data.</text>
</comment>
<evidence type="ECO:0000256" key="1">
    <source>
        <dbReference type="SAM" id="MobiDB-lite"/>
    </source>
</evidence>
<name>A0A426XWU9_ENSVE</name>
<dbReference type="Proteomes" id="UP000287651">
    <property type="component" value="Unassembled WGS sequence"/>
</dbReference>